<dbReference type="Proteomes" id="UP001501231">
    <property type="component" value="Unassembled WGS sequence"/>
</dbReference>
<accession>A0ABP5VVQ4</accession>
<evidence type="ECO:0000256" key="3">
    <source>
        <dbReference type="ARBA" id="ARBA00022475"/>
    </source>
</evidence>
<keyword evidence="5 8" id="KW-1133">Transmembrane helix</keyword>
<protein>
    <submittedName>
        <fullName evidence="9">Permease</fullName>
    </submittedName>
</protein>
<evidence type="ECO:0000256" key="1">
    <source>
        <dbReference type="ARBA" id="ARBA00004651"/>
    </source>
</evidence>
<gene>
    <name evidence="9" type="ORF">GCM10010191_23280</name>
</gene>
<sequence length="377" mass="38036">MTKPAGLRADETKNSAGTGRPSMPAGSVPAGSVPAGSVPAGSVPADDILPPADWGARPLAPGTRAAWGFAVLAAVLVAGRVWAAPLIGARAVDAWTTIFVAICVQALPFLVFGVALSAAITAFVPASFWNRVLPRRPGAAVPVAGAMGAVLPGCECASVPVAGGLMARGVAPAAALTFLLAAPAINPIVLVATAVAFPNAPEMVLGRFAASLAVAVLAGWAWLLFGRGEWIRIPSRPPAGTGAAARWEAFRQAMRHDIMHAGGFLVVGGAAAATINVAVPAEWVGGVAGIPWLSILVLAVLAVLMSICSEADAFVAASLSQFSPTAKLAFLVVGPMVDLKLIALQAGFFGRRFAVRFVPLTFVLAVAVSAIAGGVLL</sequence>
<feature type="region of interest" description="Disordered" evidence="7">
    <location>
        <begin position="1"/>
        <end position="36"/>
    </location>
</feature>
<name>A0ABP5VVQ4_9ACTN</name>
<comment type="similarity">
    <text evidence="2">Belongs to the UPF0718 family.</text>
</comment>
<feature type="transmembrane region" description="Helical" evidence="8">
    <location>
        <begin position="285"/>
        <end position="307"/>
    </location>
</feature>
<comment type="caution">
    <text evidence="9">The sequence shown here is derived from an EMBL/GenBank/DDBJ whole genome shotgun (WGS) entry which is preliminary data.</text>
</comment>
<feature type="transmembrane region" description="Helical" evidence="8">
    <location>
        <begin position="328"/>
        <end position="348"/>
    </location>
</feature>
<evidence type="ECO:0000256" key="5">
    <source>
        <dbReference type="ARBA" id="ARBA00022989"/>
    </source>
</evidence>
<evidence type="ECO:0000256" key="7">
    <source>
        <dbReference type="SAM" id="MobiDB-lite"/>
    </source>
</evidence>
<feature type="transmembrane region" description="Helical" evidence="8">
    <location>
        <begin position="140"/>
        <end position="162"/>
    </location>
</feature>
<evidence type="ECO:0000256" key="2">
    <source>
        <dbReference type="ARBA" id="ARBA00006386"/>
    </source>
</evidence>
<keyword evidence="10" id="KW-1185">Reference proteome</keyword>
<dbReference type="InterPro" id="IPR052923">
    <property type="entry name" value="UPF0718"/>
</dbReference>
<dbReference type="PANTHER" id="PTHR34184:SF4">
    <property type="entry name" value="UPF0718 PROTEIN YCGR"/>
    <property type="match status" value="1"/>
</dbReference>
<keyword evidence="4 8" id="KW-0812">Transmembrane</keyword>
<evidence type="ECO:0000256" key="4">
    <source>
        <dbReference type="ARBA" id="ARBA00022692"/>
    </source>
</evidence>
<dbReference type="Pfam" id="PF03773">
    <property type="entry name" value="ArsP_1"/>
    <property type="match status" value="1"/>
</dbReference>
<feature type="transmembrane region" description="Helical" evidence="8">
    <location>
        <begin position="95"/>
        <end position="120"/>
    </location>
</feature>
<reference evidence="10" key="1">
    <citation type="journal article" date="2019" name="Int. J. Syst. Evol. Microbiol.">
        <title>The Global Catalogue of Microorganisms (GCM) 10K type strain sequencing project: providing services to taxonomists for standard genome sequencing and annotation.</title>
        <authorList>
            <consortium name="The Broad Institute Genomics Platform"/>
            <consortium name="The Broad Institute Genome Sequencing Center for Infectious Disease"/>
            <person name="Wu L."/>
            <person name="Ma J."/>
        </authorList>
    </citation>
    <scope>NUCLEOTIDE SEQUENCE [LARGE SCALE GENOMIC DNA]</scope>
    <source>
        <strain evidence="10">JCM 3325</strain>
    </source>
</reference>
<dbReference type="PANTHER" id="PTHR34184">
    <property type="entry name" value="UPF0718 PROTEIN YCGR"/>
    <property type="match status" value="1"/>
</dbReference>
<feature type="transmembrane region" description="Helical" evidence="8">
    <location>
        <begin position="174"/>
        <end position="198"/>
    </location>
</feature>
<dbReference type="EMBL" id="BAAARW010000008">
    <property type="protein sequence ID" value="GAA2412972.1"/>
    <property type="molecule type" value="Genomic_DNA"/>
</dbReference>
<evidence type="ECO:0000313" key="9">
    <source>
        <dbReference type="EMBL" id="GAA2412972.1"/>
    </source>
</evidence>
<feature type="transmembrane region" description="Helical" evidence="8">
    <location>
        <begin position="65"/>
        <end position="83"/>
    </location>
</feature>
<feature type="transmembrane region" description="Helical" evidence="8">
    <location>
        <begin position="258"/>
        <end position="279"/>
    </location>
</feature>
<feature type="transmembrane region" description="Helical" evidence="8">
    <location>
        <begin position="204"/>
        <end position="225"/>
    </location>
</feature>
<evidence type="ECO:0000313" key="10">
    <source>
        <dbReference type="Proteomes" id="UP001501231"/>
    </source>
</evidence>
<keyword evidence="3" id="KW-1003">Cell membrane</keyword>
<organism evidence="9 10">
    <name type="scientific">Actinomadura vinacea</name>
    <dbReference type="NCBI Taxonomy" id="115336"/>
    <lineage>
        <taxon>Bacteria</taxon>
        <taxon>Bacillati</taxon>
        <taxon>Actinomycetota</taxon>
        <taxon>Actinomycetes</taxon>
        <taxon>Streptosporangiales</taxon>
        <taxon>Thermomonosporaceae</taxon>
        <taxon>Actinomadura</taxon>
    </lineage>
</organism>
<dbReference type="InterPro" id="IPR005524">
    <property type="entry name" value="DUF318"/>
</dbReference>
<evidence type="ECO:0000256" key="8">
    <source>
        <dbReference type="SAM" id="Phobius"/>
    </source>
</evidence>
<evidence type="ECO:0000256" key="6">
    <source>
        <dbReference type="ARBA" id="ARBA00023136"/>
    </source>
</evidence>
<keyword evidence="6 8" id="KW-0472">Membrane</keyword>
<comment type="subcellular location">
    <subcellularLocation>
        <location evidence="1">Cell membrane</location>
        <topology evidence="1">Multi-pass membrane protein</topology>
    </subcellularLocation>
</comment>
<feature type="transmembrane region" description="Helical" evidence="8">
    <location>
        <begin position="354"/>
        <end position="376"/>
    </location>
</feature>
<proteinExistence type="inferred from homology"/>